<organism evidence="2 3">
    <name type="scientific">Aphis glycines</name>
    <name type="common">Soybean aphid</name>
    <dbReference type="NCBI Taxonomy" id="307491"/>
    <lineage>
        <taxon>Eukaryota</taxon>
        <taxon>Metazoa</taxon>
        <taxon>Ecdysozoa</taxon>
        <taxon>Arthropoda</taxon>
        <taxon>Hexapoda</taxon>
        <taxon>Insecta</taxon>
        <taxon>Pterygota</taxon>
        <taxon>Neoptera</taxon>
        <taxon>Paraneoptera</taxon>
        <taxon>Hemiptera</taxon>
        <taxon>Sternorrhyncha</taxon>
        <taxon>Aphidomorpha</taxon>
        <taxon>Aphidoidea</taxon>
        <taxon>Aphididae</taxon>
        <taxon>Aphidini</taxon>
        <taxon>Aphis</taxon>
        <taxon>Aphis</taxon>
    </lineage>
</organism>
<dbReference type="OrthoDB" id="6619682at2759"/>
<evidence type="ECO:0000259" key="1">
    <source>
        <dbReference type="Pfam" id="PF05699"/>
    </source>
</evidence>
<evidence type="ECO:0000313" key="2">
    <source>
        <dbReference type="EMBL" id="KAE9535212.1"/>
    </source>
</evidence>
<comment type="caution">
    <text evidence="2">The sequence shown here is derived from an EMBL/GenBank/DDBJ whole genome shotgun (WGS) entry which is preliminary data.</text>
</comment>
<feature type="domain" description="HAT C-terminal dimerisation" evidence="1">
    <location>
        <begin position="87"/>
        <end position="148"/>
    </location>
</feature>
<dbReference type="PANTHER" id="PTHR45913">
    <property type="entry name" value="EPM2A-INTERACTING PROTEIN 1"/>
    <property type="match status" value="1"/>
</dbReference>
<dbReference type="Pfam" id="PF05699">
    <property type="entry name" value="Dimer_Tnp_hAT"/>
    <property type="match status" value="1"/>
</dbReference>
<evidence type="ECO:0000313" key="3">
    <source>
        <dbReference type="Proteomes" id="UP000475862"/>
    </source>
</evidence>
<dbReference type="GO" id="GO:0046983">
    <property type="term" value="F:protein dimerization activity"/>
    <property type="evidence" value="ECO:0007669"/>
    <property type="project" value="InterPro"/>
</dbReference>
<gene>
    <name evidence="2" type="ORF">AGLY_007945</name>
</gene>
<reference evidence="2 3" key="1">
    <citation type="submission" date="2019-08" db="EMBL/GenBank/DDBJ databases">
        <title>The genome of the soybean aphid Biotype 1, its phylome, world population structure and adaptation to the North American continent.</title>
        <authorList>
            <person name="Giordano R."/>
            <person name="Donthu R.K."/>
            <person name="Hernandez A.G."/>
            <person name="Wright C.L."/>
            <person name="Zimin A.V."/>
        </authorList>
    </citation>
    <scope>NUCLEOTIDE SEQUENCE [LARGE SCALE GENOMIC DNA]</scope>
    <source>
        <tissue evidence="2">Whole aphids</tissue>
    </source>
</reference>
<dbReference type="EMBL" id="VYZN01000026">
    <property type="protein sequence ID" value="KAE9535212.1"/>
    <property type="molecule type" value="Genomic_DNA"/>
</dbReference>
<dbReference type="AlphaFoldDB" id="A0A6G0TP15"/>
<accession>A0A6G0TP15</accession>
<name>A0A6G0TP15_APHGL</name>
<dbReference type="PANTHER" id="PTHR45913:SF5">
    <property type="entry name" value="GENERAL TRANSCRIPTION FACTOR II-I REPEAT DOMAIN-CONTAINING PROTEIN 2A-LIKE PROTEIN"/>
    <property type="match status" value="1"/>
</dbReference>
<protein>
    <recommendedName>
        <fullName evidence="1">HAT C-terminal dimerisation domain-containing protein</fullName>
    </recommendedName>
</protein>
<dbReference type="InterPro" id="IPR008906">
    <property type="entry name" value="HATC_C_dom"/>
</dbReference>
<sequence length="172" mass="20147">MYYYNIVSLQVVNLFNLTNLLEIKTFYHHILEFNFTPRSWCKGSEKVENYCASPLRTVVISSSPNTVTYSRLQYNMEVHIGLVINLNDILKFYSTLSHEDFPTLRDIMMKMATIFGSTYICEQIFSRIKQTKSVHRSRLTDKHLHSILRIGTTKFQPDFSLLVNETQVQISH</sequence>
<dbReference type="Proteomes" id="UP000475862">
    <property type="component" value="Unassembled WGS sequence"/>
</dbReference>
<keyword evidence="3" id="KW-1185">Reference proteome</keyword>
<proteinExistence type="predicted"/>